<feature type="compositionally biased region" description="Polar residues" evidence="1">
    <location>
        <begin position="311"/>
        <end position="321"/>
    </location>
</feature>
<dbReference type="GO" id="GO:0070628">
    <property type="term" value="F:proteasome binding"/>
    <property type="evidence" value="ECO:0007669"/>
    <property type="project" value="TreeGrafter"/>
</dbReference>
<sequence length="321" mass="35595">MVSDISLQVSFRGAIHEISLPSDAPIQSLHSALEKLTLVPSSLQKLLFRGKKIGSGQEGVTLAQVGLRDGVKVQMLGSTVQELDLLNATESEYHRKERILRERALKPQAKLRSTGSSSVSATQYRFHKLEPLNHLPDPPSALARLSKLANDPAIQHIMQKHKFSVGLLTELGPHEQPGLLGLNVGAGQAIRLRIRTDAYDGFRPYLEARQVLCHELAHNIWGDHDNSFKELNSRLNREVAEFEAAQLRGTHYLMDVRDTYQPIPNEDGEVVGQVLGGSGTPLNDSIEDRRRRVLEAATSRLTKQEEELEQSCGTAKPSRTT</sequence>
<dbReference type="Pfam" id="PF00240">
    <property type="entry name" value="ubiquitin"/>
    <property type="match status" value="1"/>
</dbReference>
<feature type="domain" description="Ubiquitin-like" evidence="2">
    <location>
        <begin position="7"/>
        <end position="76"/>
    </location>
</feature>
<dbReference type="InterPro" id="IPR013536">
    <property type="entry name" value="WLM_dom"/>
</dbReference>
<dbReference type="HOGENOM" id="CLU_056790_1_0_1"/>
<gene>
    <name evidence="4" type="ORF">SCLCIDRAFT_1209550</name>
</gene>
<dbReference type="InterPro" id="IPR029071">
    <property type="entry name" value="Ubiquitin-like_domsf"/>
</dbReference>
<reference evidence="5" key="2">
    <citation type="submission" date="2015-01" db="EMBL/GenBank/DDBJ databases">
        <title>Evolutionary Origins and Diversification of the Mycorrhizal Mutualists.</title>
        <authorList>
            <consortium name="DOE Joint Genome Institute"/>
            <consortium name="Mycorrhizal Genomics Consortium"/>
            <person name="Kohler A."/>
            <person name="Kuo A."/>
            <person name="Nagy L.G."/>
            <person name="Floudas D."/>
            <person name="Copeland A."/>
            <person name="Barry K.W."/>
            <person name="Cichocki N."/>
            <person name="Veneault-Fourrey C."/>
            <person name="LaButti K."/>
            <person name="Lindquist E.A."/>
            <person name="Lipzen A."/>
            <person name="Lundell T."/>
            <person name="Morin E."/>
            <person name="Murat C."/>
            <person name="Riley R."/>
            <person name="Ohm R."/>
            <person name="Sun H."/>
            <person name="Tunlid A."/>
            <person name="Henrissat B."/>
            <person name="Grigoriev I.V."/>
            <person name="Hibbett D.S."/>
            <person name="Martin F."/>
        </authorList>
    </citation>
    <scope>NUCLEOTIDE SEQUENCE [LARGE SCALE GENOMIC DNA]</scope>
    <source>
        <strain evidence="5">Foug A</strain>
    </source>
</reference>
<dbReference type="OrthoDB" id="49605at2759"/>
<evidence type="ECO:0000259" key="2">
    <source>
        <dbReference type="PROSITE" id="PS50053"/>
    </source>
</evidence>
<name>A0A0C3EIU4_9AGAM</name>
<dbReference type="Gene3D" id="3.10.20.90">
    <property type="entry name" value="Phosphatidylinositol 3-kinase Catalytic Subunit, Chain A, domain 1"/>
    <property type="match status" value="1"/>
</dbReference>
<dbReference type="SUPFAM" id="SSF54236">
    <property type="entry name" value="Ubiquitin-like"/>
    <property type="match status" value="1"/>
</dbReference>
<dbReference type="Proteomes" id="UP000053989">
    <property type="component" value="Unassembled WGS sequence"/>
</dbReference>
<dbReference type="Pfam" id="PF08325">
    <property type="entry name" value="WLM"/>
    <property type="match status" value="1"/>
</dbReference>
<reference evidence="4 5" key="1">
    <citation type="submission" date="2014-04" db="EMBL/GenBank/DDBJ databases">
        <authorList>
            <consortium name="DOE Joint Genome Institute"/>
            <person name="Kuo A."/>
            <person name="Kohler A."/>
            <person name="Nagy L.G."/>
            <person name="Floudas D."/>
            <person name="Copeland A."/>
            <person name="Barry K.W."/>
            <person name="Cichocki N."/>
            <person name="Veneault-Fourrey C."/>
            <person name="LaButti K."/>
            <person name="Lindquist E.A."/>
            <person name="Lipzen A."/>
            <person name="Lundell T."/>
            <person name="Morin E."/>
            <person name="Murat C."/>
            <person name="Sun H."/>
            <person name="Tunlid A."/>
            <person name="Henrissat B."/>
            <person name="Grigoriev I.V."/>
            <person name="Hibbett D.S."/>
            <person name="Martin F."/>
            <person name="Nordberg H.P."/>
            <person name="Cantor M.N."/>
            <person name="Hua S.X."/>
        </authorList>
    </citation>
    <scope>NUCLEOTIDE SEQUENCE [LARGE SCALE GENOMIC DNA]</scope>
    <source>
        <strain evidence="4 5">Foug A</strain>
    </source>
</reference>
<evidence type="ECO:0008006" key="6">
    <source>
        <dbReference type="Google" id="ProtNLM"/>
    </source>
</evidence>
<evidence type="ECO:0000256" key="1">
    <source>
        <dbReference type="SAM" id="MobiDB-lite"/>
    </source>
</evidence>
<evidence type="ECO:0000259" key="3">
    <source>
        <dbReference type="PROSITE" id="PS51397"/>
    </source>
</evidence>
<dbReference type="STRING" id="1036808.A0A0C3EIU4"/>
<dbReference type="PROSITE" id="PS51397">
    <property type="entry name" value="WLM"/>
    <property type="match status" value="1"/>
</dbReference>
<dbReference type="EMBL" id="KN822010">
    <property type="protein sequence ID" value="KIM68144.1"/>
    <property type="molecule type" value="Genomic_DNA"/>
</dbReference>
<feature type="domain" description="WLM" evidence="3">
    <location>
        <begin position="117"/>
        <end position="302"/>
    </location>
</feature>
<dbReference type="InParanoid" id="A0A0C3EIU4"/>
<evidence type="ECO:0000313" key="4">
    <source>
        <dbReference type="EMBL" id="KIM68144.1"/>
    </source>
</evidence>
<accession>A0A0C3EIU4</accession>
<proteinExistence type="predicted"/>
<dbReference type="PROSITE" id="PS50053">
    <property type="entry name" value="UBIQUITIN_2"/>
    <property type="match status" value="1"/>
</dbReference>
<feature type="region of interest" description="Disordered" evidence="1">
    <location>
        <begin position="301"/>
        <end position="321"/>
    </location>
</feature>
<evidence type="ECO:0000313" key="5">
    <source>
        <dbReference type="Proteomes" id="UP000053989"/>
    </source>
</evidence>
<dbReference type="PANTHER" id="PTHR47795:SF1">
    <property type="entry name" value="DNA-DEPENDENT METALLOPROTEASE WSS1 HOMOLOG 2"/>
    <property type="match status" value="1"/>
</dbReference>
<dbReference type="AlphaFoldDB" id="A0A0C3EIU4"/>
<protein>
    <recommendedName>
        <fullName evidence="6">WLM domain-containing protein</fullName>
    </recommendedName>
</protein>
<dbReference type="PANTHER" id="PTHR47795">
    <property type="entry name" value="UBIQUITIN AND WLM DOMAIN-CONTAINING METALLOPROTEASE SPCC1442.07C"/>
    <property type="match status" value="1"/>
</dbReference>
<keyword evidence="5" id="KW-1185">Reference proteome</keyword>
<dbReference type="InterPro" id="IPR000626">
    <property type="entry name" value="Ubiquitin-like_dom"/>
</dbReference>
<organism evidence="4 5">
    <name type="scientific">Scleroderma citrinum Foug A</name>
    <dbReference type="NCBI Taxonomy" id="1036808"/>
    <lineage>
        <taxon>Eukaryota</taxon>
        <taxon>Fungi</taxon>
        <taxon>Dikarya</taxon>
        <taxon>Basidiomycota</taxon>
        <taxon>Agaricomycotina</taxon>
        <taxon>Agaricomycetes</taxon>
        <taxon>Agaricomycetidae</taxon>
        <taxon>Boletales</taxon>
        <taxon>Sclerodermatineae</taxon>
        <taxon>Sclerodermataceae</taxon>
        <taxon>Scleroderma</taxon>
    </lineage>
</organism>